<protein>
    <recommendedName>
        <fullName evidence="4 8">Signal peptidase I</fullName>
        <ecNumber evidence="4 8">3.4.21.89</ecNumber>
    </recommendedName>
</protein>
<evidence type="ECO:0000256" key="8">
    <source>
        <dbReference type="RuleBase" id="RU003993"/>
    </source>
</evidence>
<evidence type="ECO:0000256" key="2">
    <source>
        <dbReference type="ARBA" id="ARBA00004401"/>
    </source>
</evidence>
<dbReference type="PROSITE" id="PS00760">
    <property type="entry name" value="SPASE_I_2"/>
    <property type="match status" value="1"/>
</dbReference>
<dbReference type="AlphaFoldDB" id="A0A1T5BV09"/>
<feature type="active site" evidence="7">
    <location>
        <position position="35"/>
    </location>
</feature>
<dbReference type="InterPro" id="IPR019758">
    <property type="entry name" value="Pept_S26A_signal_pept_1_CS"/>
</dbReference>
<dbReference type="PANTHER" id="PTHR43390">
    <property type="entry name" value="SIGNAL PEPTIDASE I"/>
    <property type="match status" value="1"/>
</dbReference>
<dbReference type="EMBL" id="FUYN01000003">
    <property type="protein sequence ID" value="SKB50700.1"/>
    <property type="molecule type" value="Genomic_DNA"/>
</dbReference>
<proteinExistence type="inferred from homology"/>
<feature type="domain" description="Peptidase S26" evidence="10">
    <location>
        <begin position="6"/>
        <end position="172"/>
    </location>
</feature>
<name>A0A1T5BV09_9FIRM</name>
<dbReference type="Gene3D" id="2.10.109.10">
    <property type="entry name" value="Umud Fragment, subunit A"/>
    <property type="match status" value="1"/>
</dbReference>
<evidence type="ECO:0000256" key="3">
    <source>
        <dbReference type="ARBA" id="ARBA00009370"/>
    </source>
</evidence>
<dbReference type="CDD" id="cd06530">
    <property type="entry name" value="S26_SPase_I"/>
    <property type="match status" value="1"/>
</dbReference>
<keyword evidence="12" id="KW-1185">Reference proteome</keyword>
<accession>A0A1T5BV09</accession>
<dbReference type="GO" id="GO:0004252">
    <property type="term" value="F:serine-type endopeptidase activity"/>
    <property type="evidence" value="ECO:0007669"/>
    <property type="project" value="InterPro"/>
</dbReference>
<evidence type="ECO:0000259" key="10">
    <source>
        <dbReference type="Pfam" id="PF10502"/>
    </source>
</evidence>
<dbReference type="GO" id="GO:0009003">
    <property type="term" value="F:signal peptidase activity"/>
    <property type="evidence" value="ECO:0007669"/>
    <property type="project" value="UniProtKB-EC"/>
</dbReference>
<dbReference type="InterPro" id="IPR019756">
    <property type="entry name" value="Pept_S26A_signal_pept_1_Ser-AS"/>
</dbReference>
<keyword evidence="5 8" id="KW-0645">Protease</keyword>
<evidence type="ECO:0000256" key="4">
    <source>
        <dbReference type="ARBA" id="ARBA00013208"/>
    </source>
</evidence>
<dbReference type="PRINTS" id="PR00727">
    <property type="entry name" value="LEADERPTASE"/>
</dbReference>
<keyword evidence="6 8" id="KW-0378">Hydrolase</keyword>
<dbReference type="RefSeq" id="WP_079589684.1">
    <property type="nucleotide sequence ID" value="NZ_CP154629.1"/>
</dbReference>
<dbReference type="InterPro" id="IPR019757">
    <property type="entry name" value="Pept_S26A_signal_pept_1_Lys-AS"/>
</dbReference>
<feature type="transmembrane region" description="Helical" evidence="8">
    <location>
        <begin position="12"/>
        <end position="31"/>
    </location>
</feature>
<dbReference type="InterPro" id="IPR000223">
    <property type="entry name" value="Pept_S26A_signal_pept_1"/>
</dbReference>
<evidence type="ECO:0000256" key="9">
    <source>
        <dbReference type="RuleBase" id="RU362042"/>
    </source>
</evidence>
<dbReference type="Proteomes" id="UP000243406">
    <property type="component" value="Unassembled WGS sequence"/>
</dbReference>
<dbReference type="PROSITE" id="PS00501">
    <property type="entry name" value="SPASE_I_1"/>
    <property type="match status" value="1"/>
</dbReference>
<gene>
    <name evidence="11" type="ORF">SAMN02745120_1867</name>
</gene>
<evidence type="ECO:0000256" key="1">
    <source>
        <dbReference type="ARBA" id="ARBA00000677"/>
    </source>
</evidence>
<evidence type="ECO:0000313" key="12">
    <source>
        <dbReference type="Proteomes" id="UP000243406"/>
    </source>
</evidence>
<dbReference type="GO" id="GO:0005886">
    <property type="term" value="C:plasma membrane"/>
    <property type="evidence" value="ECO:0007669"/>
    <property type="project" value="UniProtKB-SubCell"/>
</dbReference>
<dbReference type="InterPro" id="IPR019533">
    <property type="entry name" value="Peptidase_S26"/>
</dbReference>
<evidence type="ECO:0000313" key="11">
    <source>
        <dbReference type="EMBL" id="SKB50700.1"/>
    </source>
</evidence>
<comment type="similarity">
    <text evidence="3 9">Belongs to the peptidase S26 family.</text>
</comment>
<keyword evidence="8" id="KW-0812">Transmembrane</keyword>
<dbReference type="GO" id="GO:0006465">
    <property type="term" value="P:signal peptide processing"/>
    <property type="evidence" value="ECO:0007669"/>
    <property type="project" value="InterPro"/>
</dbReference>
<evidence type="ECO:0000256" key="6">
    <source>
        <dbReference type="ARBA" id="ARBA00022801"/>
    </source>
</evidence>
<dbReference type="SUPFAM" id="SSF51306">
    <property type="entry name" value="LexA/Signal peptidase"/>
    <property type="match status" value="1"/>
</dbReference>
<organism evidence="11 12">
    <name type="scientific">Acetoanaerobium noterae</name>
    <dbReference type="NCBI Taxonomy" id="745369"/>
    <lineage>
        <taxon>Bacteria</taxon>
        <taxon>Bacillati</taxon>
        <taxon>Bacillota</taxon>
        <taxon>Clostridia</taxon>
        <taxon>Peptostreptococcales</taxon>
        <taxon>Filifactoraceae</taxon>
        <taxon>Acetoanaerobium</taxon>
    </lineage>
</organism>
<evidence type="ECO:0000256" key="7">
    <source>
        <dbReference type="PIRSR" id="PIRSR600223-1"/>
    </source>
</evidence>
<dbReference type="OrthoDB" id="9802919at2"/>
<comment type="subcellular location">
    <subcellularLocation>
        <location evidence="2">Cell membrane</location>
        <topology evidence="2">Single-pass type II membrane protein</topology>
    </subcellularLocation>
    <subcellularLocation>
        <location evidence="9">Membrane</location>
        <topology evidence="9">Single-pass type II membrane protein</topology>
    </subcellularLocation>
</comment>
<sequence length="182" mass="20751">MKNVIFEWIKTIVIAFAAAFLINVFITPLQVHSVSMNPTLVENDYLILNDHAKIERGDIVSFTSDIPFEEYELQSFNFIQKFQAGDTKNLIKRVIALPGDQLQIYDGKVYLNGELQEEPYILGDFTFGDIYIEEIPEGEIFVMGDNRDNSLDSRSFGTVSIDKVQGRAMVRLFPFNKIGVLE</sequence>
<dbReference type="PANTHER" id="PTHR43390:SF1">
    <property type="entry name" value="CHLOROPLAST PROCESSING PEPTIDASE"/>
    <property type="match status" value="1"/>
</dbReference>
<reference evidence="12" key="1">
    <citation type="submission" date="2017-02" db="EMBL/GenBank/DDBJ databases">
        <authorList>
            <person name="Varghese N."/>
            <person name="Submissions S."/>
        </authorList>
    </citation>
    <scope>NUCLEOTIDE SEQUENCE [LARGE SCALE GENOMIC DNA]</scope>
    <source>
        <strain evidence="12">ATCC 35199</strain>
    </source>
</reference>
<evidence type="ECO:0000256" key="5">
    <source>
        <dbReference type="ARBA" id="ARBA00022670"/>
    </source>
</evidence>
<comment type="catalytic activity">
    <reaction evidence="1 8">
        <text>Cleavage of hydrophobic, N-terminal signal or leader sequences from secreted and periplasmic proteins.</text>
        <dbReference type="EC" id="3.4.21.89"/>
    </reaction>
</comment>
<dbReference type="Pfam" id="PF10502">
    <property type="entry name" value="Peptidase_S26"/>
    <property type="match status" value="1"/>
</dbReference>
<keyword evidence="8" id="KW-1133">Transmembrane helix</keyword>
<dbReference type="NCBIfam" id="TIGR02227">
    <property type="entry name" value="sigpep_I_bact"/>
    <property type="match status" value="1"/>
</dbReference>
<keyword evidence="8" id="KW-0472">Membrane</keyword>
<feature type="active site" evidence="7">
    <location>
        <position position="92"/>
    </location>
</feature>
<dbReference type="InterPro" id="IPR036286">
    <property type="entry name" value="LexA/Signal_pep-like_sf"/>
</dbReference>
<dbReference type="PROSITE" id="PS00761">
    <property type="entry name" value="SPASE_I_3"/>
    <property type="match status" value="1"/>
</dbReference>
<dbReference type="EC" id="3.4.21.89" evidence="4 8"/>